<keyword evidence="2" id="KW-1185">Reference proteome</keyword>
<proteinExistence type="predicted"/>
<dbReference type="Proteomes" id="UP000198403">
    <property type="component" value="Unassembled WGS sequence"/>
</dbReference>
<dbReference type="EMBL" id="FZNO01000020">
    <property type="protein sequence ID" value="SNR70708.1"/>
    <property type="molecule type" value="Genomic_DNA"/>
</dbReference>
<name>A0A238YIS9_9ACTN</name>
<dbReference type="OrthoDB" id="5188842at2"/>
<sequence>MTRSDDDQTVLIEEAGRTVASAEVRLTGEPGVVHSELHVESGQLPGGTRSRLVDAVLEHPQVDEADRLLATMPLGDTEMLDRVRERCDDVEARAAGATKIVAARLDRRDGSLPS</sequence>
<evidence type="ECO:0000313" key="2">
    <source>
        <dbReference type="Proteomes" id="UP000198403"/>
    </source>
</evidence>
<gene>
    <name evidence="1" type="ORF">SAMN06272737_12047</name>
</gene>
<evidence type="ECO:0000313" key="1">
    <source>
        <dbReference type="EMBL" id="SNR70708.1"/>
    </source>
</evidence>
<protein>
    <submittedName>
        <fullName evidence="1">Uncharacterized protein</fullName>
    </submittedName>
</protein>
<reference evidence="1 2" key="1">
    <citation type="submission" date="2017-06" db="EMBL/GenBank/DDBJ databases">
        <authorList>
            <person name="Kim H.J."/>
            <person name="Triplett B.A."/>
        </authorList>
    </citation>
    <scope>NUCLEOTIDE SEQUENCE [LARGE SCALE GENOMIC DNA]</scope>
    <source>
        <strain evidence="1 2">DSM 44272</strain>
    </source>
</reference>
<dbReference type="RefSeq" id="WP_089337757.1">
    <property type="nucleotide sequence ID" value="NZ_FZNO01000020.1"/>
</dbReference>
<dbReference type="AlphaFoldDB" id="A0A238YIS9"/>
<organism evidence="1 2">
    <name type="scientific">Blastococcus mobilis</name>
    <dbReference type="NCBI Taxonomy" id="1938746"/>
    <lineage>
        <taxon>Bacteria</taxon>
        <taxon>Bacillati</taxon>
        <taxon>Actinomycetota</taxon>
        <taxon>Actinomycetes</taxon>
        <taxon>Geodermatophilales</taxon>
        <taxon>Geodermatophilaceae</taxon>
        <taxon>Blastococcus</taxon>
    </lineage>
</organism>
<accession>A0A238YIS9</accession>